<evidence type="ECO:0000256" key="2">
    <source>
        <dbReference type="SAM" id="Phobius"/>
    </source>
</evidence>
<keyword evidence="2" id="KW-1133">Transmembrane helix</keyword>
<organism evidence="3 4">
    <name type="scientific">Colletotrichum shisoi</name>
    <dbReference type="NCBI Taxonomy" id="2078593"/>
    <lineage>
        <taxon>Eukaryota</taxon>
        <taxon>Fungi</taxon>
        <taxon>Dikarya</taxon>
        <taxon>Ascomycota</taxon>
        <taxon>Pezizomycotina</taxon>
        <taxon>Sordariomycetes</taxon>
        <taxon>Hypocreomycetidae</taxon>
        <taxon>Glomerellales</taxon>
        <taxon>Glomerellaceae</taxon>
        <taxon>Colletotrichum</taxon>
        <taxon>Colletotrichum destructivum species complex</taxon>
    </lineage>
</organism>
<feature type="region of interest" description="Disordered" evidence="1">
    <location>
        <begin position="398"/>
        <end position="423"/>
    </location>
</feature>
<feature type="transmembrane region" description="Helical" evidence="2">
    <location>
        <begin position="170"/>
        <end position="188"/>
    </location>
</feature>
<evidence type="ECO:0000256" key="1">
    <source>
        <dbReference type="SAM" id="MobiDB-lite"/>
    </source>
</evidence>
<dbReference type="Proteomes" id="UP000326340">
    <property type="component" value="Unassembled WGS sequence"/>
</dbReference>
<name>A0A5Q4BF62_9PEZI</name>
<proteinExistence type="predicted"/>
<feature type="transmembrane region" description="Helical" evidence="2">
    <location>
        <begin position="208"/>
        <end position="227"/>
    </location>
</feature>
<feature type="compositionally biased region" description="Acidic residues" evidence="1">
    <location>
        <begin position="398"/>
        <end position="408"/>
    </location>
</feature>
<feature type="transmembrane region" description="Helical" evidence="2">
    <location>
        <begin position="20"/>
        <end position="41"/>
    </location>
</feature>
<keyword evidence="2" id="KW-0812">Transmembrane</keyword>
<feature type="region of interest" description="Disordered" evidence="1">
    <location>
        <begin position="338"/>
        <end position="363"/>
    </location>
</feature>
<dbReference type="AlphaFoldDB" id="A0A5Q4BF62"/>
<feature type="transmembrane region" description="Helical" evidence="2">
    <location>
        <begin position="128"/>
        <end position="150"/>
    </location>
</feature>
<feature type="transmembrane region" description="Helical" evidence="2">
    <location>
        <begin position="62"/>
        <end position="82"/>
    </location>
</feature>
<dbReference type="EMBL" id="PUHP01001680">
    <property type="protein sequence ID" value="TQN65347.1"/>
    <property type="molecule type" value="Genomic_DNA"/>
</dbReference>
<evidence type="ECO:0000313" key="3">
    <source>
        <dbReference type="EMBL" id="TQN65347.1"/>
    </source>
</evidence>
<feature type="compositionally biased region" description="Low complexity" evidence="1">
    <location>
        <begin position="338"/>
        <end position="350"/>
    </location>
</feature>
<feature type="transmembrane region" description="Helical" evidence="2">
    <location>
        <begin position="88"/>
        <end position="108"/>
    </location>
</feature>
<dbReference type="OrthoDB" id="3205825at2759"/>
<evidence type="ECO:0000313" key="4">
    <source>
        <dbReference type="Proteomes" id="UP000326340"/>
    </source>
</evidence>
<gene>
    <name evidence="3" type="ORF">CSHISOI_10084</name>
</gene>
<protein>
    <submittedName>
        <fullName evidence="3">Uncharacterized protein</fullName>
    </submittedName>
</protein>
<comment type="caution">
    <text evidence="3">The sequence shown here is derived from an EMBL/GenBank/DDBJ whole genome shotgun (WGS) entry which is preliminary data.</text>
</comment>
<dbReference type="PANTHER" id="PTHR35179">
    <property type="entry name" value="PROTEIN CBG02620"/>
    <property type="match status" value="1"/>
</dbReference>
<keyword evidence="2" id="KW-0472">Membrane</keyword>
<reference evidence="3 4" key="1">
    <citation type="journal article" date="2019" name="Sci. Rep.">
        <title>Colletotrichum shisoi sp. nov., an anthracnose pathogen of Perilla frutescens in Japan: molecular phylogenetic, morphological and genomic evidence.</title>
        <authorList>
            <person name="Gan P."/>
            <person name="Tsushima A."/>
            <person name="Hiroyama R."/>
            <person name="Narusaka M."/>
            <person name="Takano Y."/>
            <person name="Narusaka Y."/>
            <person name="Kawaradani M."/>
            <person name="Damm U."/>
            <person name="Shirasu K."/>
        </authorList>
    </citation>
    <scope>NUCLEOTIDE SEQUENCE [LARGE SCALE GENOMIC DNA]</scope>
    <source>
        <strain evidence="3 4">PG-2018a</strain>
    </source>
</reference>
<feature type="compositionally biased region" description="Basic and acidic residues" evidence="1">
    <location>
        <begin position="467"/>
        <end position="476"/>
    </location>
</feature>
<keyword evidence="4" id="KW-1185">Reference proteome</keyword>
<feature type="region of interest" description="Disordered" evidence="1">
    <location>
        <begin position="448"/>
        <end position="476"/>
    </location>
</feature>
<accession>A0A5Q4BF62</accession>
<dbReference type="PANTHER" id="PTHR35179:SF1">
    <property type="entry name" value="INTEGRAL MEMBRANE PROTEIN"/>
    <property type="match status" value="1"/>
</dbReference>
<sequence length="476" mass="53860">MVNLLSPNFKLEEVTPDDMVIASLAWGFTLGFGWLTLWTAIKQTTAMYRRQGDRIYRNAYIWMIWLEILVCTIFSVICWLHLKGIIPPSFAFFFSILTTWALQVQFLLQIIINRCAILLTNQKRAWRLKVGVAVLITAINISVYNIWIPARMQISERYVEINEWWDRCEKIIYLIVDGALNIYFVRIVQKNLVTHGLTKYKRLTRFNMFIIGFSLSVDVLIIAMMSLNNTFVYMQFHPLAYMVKLKIEMSMAELIGKVARKRDLGILSAAELNGNRDSYQPSEYSVQLPSYARGRPAVGGIDATLHCATLHRANLNPIELNSVASPRVPTLRGVNVAAVSSGASSRRPSVTAATTSEDGQPKMAIYRTREVVVQIERLHDQGHDHHPHYQQMSQITLEDDDDDDDDAYEAANHEDDSSTRGLNNAQKSLALPDYQAPWAAQQFSTKIWDGTNCDEDPDLPTSSAKVGAEKQGGHNA</sequence>